<dbReference type="GO" id="GO:0005524">
    <property type="term" value="F:ATP binding"/>
    <property type="evidence" value="ECO:0007669"/>
    <property type="project" value="UniProtKB-KW"/>
</dbReference>
<keyword evidence="1" id="KW-0547">Nucleotide-binding</keyword>
<dbReference type="Gene3D" id="1.10.20.60">
    <property type="entry name" value="Glu-tRNAGln amidotransferase C subunit, N-terminal domain"/>
    <property type="match status" value="1"/>
</dbReference>
<comment type="similarity">
    <text evidence="1">Belongs to the GatC family.</text>
</comment>
<dbReference type="InterPro" id="IPR036113">
    <property type="entry name" value="Asp/Glu-ADT_sf_sub_c"/>
</dbReference>
<dbReference type="GO" id="GO:0050567">
    <property type="term" value="F:glutaminyl-tRNA synthase (glutamine-hydrolyzing) activity"/>
    <property type="evidence" value="ECO:0007669"/>
    <property type="project" value="UniProtKB-UniRule"/>
</dbReference>
<gene>
    <name evidence="1" type="primary">gatC</name>
    <name evidence="3" type="ORF">DFR27_1899</name>
</gene>
<keyword evidence="1" id="KW-0648">Protein biosynthesis</keyword>
<dbReference type="GO" id="GO:0070681">
    <property type="term" value="P:glutaminyl-tRNAGln biosynthesis via transamidation"/>
    <property type="evidence" value="ECO:0007669"/>
    <property type="project" value="TreeGrafter"/>
</dbReference>
<comment type="subunit">
    <text evidence="1">Heterotrimer of A, B and C subunits.</text>
</comment>
<keyword evidence="1" id="KW-0436">Ligase</keyword>
<dbReference type="Proteomes" id="UP000267187">
    <property type="component" value="Unassembled WGS sequence"/>
</dbReference>
<protein>
    <recommendedName>
        <fullName evidence="1">Aspartyl/glutamyl-tRNA(Asn/Gln) amidotransferase subunit C</fullName>
        <shortName evidence="1">Asp/Glu-ADT subunit C</shortName>
        <ecNumber evidence="1">6.3.5.-</ecNumber>
    </recommendedName>
</protein>
<dbReference type="GO" id="GO:0016740">
    <property type="term" value="F:transferase activity"/>
    <property type="evidence" value="ECO:0007669"/>
    <property type="project" value="UniProtKB-KW"/>
</dbReference>
<reference evidence="3 4" key="1">
    <citation type="submission" date="2018-10" db="EMBL/GenBank/DDBJ databases">
        <title>Genomic Encyclopedia of Type Strains, Phase IV (KMG-IV): sequencing the most valuable type-strain genomes for metagenomic binning, comparative biology and taxonomic classification.</title>
        <authorList>
            <person name="Goeker M."/>
        </authorList>
    </citation>
    <scope>NUCLEOTIDE SEQUENCE [LARGE SCALE GENOMIC DNA]</scope>
    <source>
        <strain evidence="3 4">DSM 25080</strain>
    </source>
</reference>
<dbReference type="RefSeq" id="WP_121877214.1">
    <property type="nucleotide sequence ID" value="NZ_REFJ01000004.1"/>
</dbReference>
<dbReference type="GO" id="GO:0006412">
    <property type="term" value="P:translation"/>
    <property type="evidence" value="ECO:0007669"/>
    <property type="project" value="UniProtKB-UniRule"/>
</dbReference>
<dbReference type="PANTHER" id="PTHR15004:SF0">
    <property type="entry name" value="GLUTAMYL-TRNA(GLN) AMIDOTRANSFERASE SUBUNIT C, MITOCHONDRIAL"/>
    <property type="match status" value="1"/>
</dbReference>
<dbReference type="GO" id="GO:0006450">
    <property type="term" value="P:regulation of translational fidelity"/>
    <property type="evidence" value="ECO:0007669"/>
    <property type="project" value="InterPro"/>
</dbReference>
<keyword evidence="3" id="KW-0808">Transferase</keyword>
<proteinExistence type="inferred from homology"/>
<dbReference type="SUPFAM" id="SSF141000">
    <property type="entry name" value="Glu-tRNAGln amidotransferase C subunit"/>
    <property type="match status" value="1"/>
</dbReference>
<dbReference type="HAMAP" id="MF_00122">
    <property type="entry name" value="GatC"/>
    <property type="match status" value="1"/>
</dbReference>
<sequence length="95" mass="10442">MSITNESVQHVAELAMLSLDQPAIDKATEKLNQVLNLIDNLQAVDTDDVEPLAHPLDAIQILRADEVTKQNNRDALLSNAPESQDGQFVVPRVVE</sequence>
<name>A0A3M0A9F4_9GAMM</name>
<comment type="function">
    <text evidence="1">Allows the formation of correctly charged Asn-tRNA(Asn) or Gln-tRNA(Gln) through the transamidation of misacylated Asp-tRNA(Asn) or Glu-tRNA(Gln) in organisms which lack either or both of asparaginyl-tRNA or glutaminyl-tRNA synthetases. The reaction takes place in the presence of glutamine and ATP through an activated phospho-Asp-tRNA(Asn) or phospho-Glu-tRNA(Gln).</text>
</comment>
<keyword evidence="4" id="KW-1185">Reference proteome</keyword>
<evidence type="ECO:0000313" key="4">
    <source>
        <dbReference type="Proteomes" id="UP000267187"/>
    </source>
</evidence>
<dbReference type="OrthoDB" id="9794326at2"/>
<feature type="region of interest" description="Disordered" evidence="2">
    <location>
        <begin position="76"/>
        <end position="95"/>
    </location>
</feature>
<dbReference type="EMBL" id="REFJ01000004">
    <property type="protein sequence ID" value="RMA79458.1"/>
    <property type="molecule type" value="Genomic_DNA"/>
</dbReference>
<dbReference type="NCBIfam" id="TIGR00135">
    <property type="entry name" value="gatC"/>
    <property type="match status" value="1"/>
</dbReference>
<evidence type="ECO:0000256" key="2">
    <source>
        <dbReference type="SAM" id="MobiDB-lite"/>
    </source>
</evidence>
<keyword evidence="1" id="KW-0067">ATP-binding</keyword>
<evidence type="ECO:0000256" key="1">
    <source>
        <dbReference type="HAMAP-Rule" id="MF_00122"/>
    </source>
</evidence>
<comment type="caution">
    <text evidence="3">The sequence shown here is derived from an EMBL/GenBank/DDBJ whole genome shotgun (WGS) entry which is preliminary data.</text>
</comment>
<dbReference type="EC" id="6.3.5.-" evidence="1"/>
<organism evidence="3 4">
    <name type="scientific">Umboniibacter marinipuniceus</name>
    <dbReference type="NCBI Taxonomy" id="569599"/>
    <lineage>
        <taxon>Bacteria</taxon>
        <taxon>Pseudomonadati</taxon>
        <taxon>Pseudomonadota</taxon>
        <taxon>Gammaproteobacteria</taxon>
        <taxon>Cellvibrionales</taxon>
        <taxon>Cellvibrionaceae</taxon>
        <taxon>Umboniibacter</taxon>
    </lineage>
</organism>
<dbReference type="PANTHER" id="PTHR15004">
    <property type="entry name" value="GLUTAMYL-TRNA(GLN) AMIDOTRANSFERASE SUBUNIT C, MITOCHONDRIAL"/>
    <property type="match status" value="1"/>
</dbReference>
<dbReference type="Pfam" id="PF02686">
    <property type="entry name" value="GatC"/>
    <property type="match status" value="1"/>
</dbReference>
<evidence type="ECO:0000313" key="3">
    <source>
        <dbReference type="EMBL" id="RMA79458.1"/>
    </source>
</evidence>
<accession>A0A3M0A9F4</accession>
<dbReference type="GO" id="GO:0050566">
    <property type="term" value="F:asparaginyl-tRNA synthase (glutamine-hydrolyzing) activity"/>
    <property type="evidence" value="ECO:0007669"/>
    <property type="project" value="RHEA"/>
</dbReference>
<dbReference type="AlphaFoldDB" id="A0A3M0A9F4"/>
<dbReference type="InterPro" id="IPR003837">
    <property type="entry name" value="GatC"/>
</dbReference>
<comment type="catalytic activity">
    <reaction evidence="1">
        <text>L-glutamyl-tRNA(Gln) + L-glutamine + ATP + H2O = L-glutaminyl-tRNA(Gln) + L-glutamate + ADP + phosphate + H(+)</text>
        <dbReference type="Rhea" id="RHEA:17521"/>
        <dbReference type="Rhea" id="RHEA-COMP:9681"/>
        <dbReference type="Rhea" id="RHEA-COMP:9684"/>
        <dbReference type="ChEBI" id="CHEBI:15377"/>
        <dbReference type="ChEBI" id="CHEBI:15378"/>
        <dbReference type="ChEBI" id="CHEBI:29985"/>
        <dbReference type="ChEBI" id="CHEBI:30616"/>
        <dbReference type="ChEBI" id="CHEBI:43474"/>
        <dbReference type="ChEBI" id="CHEBI:58359"/>
        <dbReference type="ChEBI" id="CHEBI:78520"/>
        <dbReference type="ChEBI" id="CHEBI:78521"/>
        <dbReference type="ChEBI" id="CHEBI:456216"/>
    </reaction>
</comment>
<comment type="catalytic activity">
    <reaction evidence="1">
        <text>L-aspartyl-tRNA(Asn) + L-glutamine + ATP + H2O = L-asparaginyl-tRNA(Asn) + L-glutamate + ADP + phosphate + 2 H(+)</text>
        <dbReference type="Rhea" id="RHEA:14513"/>
        <dbReference type="Rhea" id="RHEA-COMP:9674"/>
        <dbReference type="Rhea" id="RHEA-COMP:9677"/>
        <dbReference type="ChEBI" id="CHEBI:15377"/>
        <dbReference type="ChEBI" id="CHEBI:15378"/>
        <dbReference type="ChEBI" id="CHEBI:29985"/>
        <dbReference type="ChEBI" id="CHEBI:30616"/>
        <dbReference type="ChEBI" id="CHEBI:43474"/>
        <dbReference type="ChEBI" id="CHEBI:58359"/>
        <dbReference type="ChEBI" id="CHEBI:78515"/>
        <dbReference type="ChEBI" id="CHEBI:78516"/>
        <dbReference type="ChEBI" id="CHEBI:456216"/>
    </reaction>
</comment>